<proteinExistence type="predicted"/>
<feature type="transmembrane region" description="Helical" evidence="1">
    <location>
        <begin position="65"/>
        <end position="89"/>
    </location>
</feature>
<accession>A0A7H0YHG0</accession>
<dbReference type="EMBL" id="CP061174">
    <property type="protein sequence ID" value="QNR70518.1"/>
    <property type="molecule type" value="Genomic_DNA"/>
</dbReference>
<sequence>MPSRIGDRLPALFPSRAIAPTDSITWTGYGSYDQSATTAYSSFSNRGLASLKQFPVRFFRHCTTYFFGTVTALDGVTSVSSLFFVLPYVG</sequence>
<keyword evidence="1" id="KW-0812">Transmembrane</keyword>
<geneLocation type="plasmid" evidence="2 3">
    <name>pPlas2</name>
</geneLocation>
<reference evidence="2 3" key="1">
    <citation type="submission" date="2020-09" db="EMBL/GenBank/DDBJ databases">
        <title>Characterization of Paenibacillus peoriae strain ZF390 with broad-spectrum antimicrobial activity as a potential biocontrol agent.</title>
        <authorList>
            <person name="Li L."/>
            <person name="Zhao Y."/>
            <person name="Li B."/>
            <person name="Xie X."/>
        </authorList>
    </citation>
    <scope>NUCLEOTIDE SEQUENCE [LARGE SCALE GENOMIC DNA]</scope>
    <source>
        <strain evidence="2 3">ZF390</strain>
        <plasmid evidence="2 3">pPlas2</plasmid>
    </source>
</reference>
<dbReference type="Proteomes" id="UP000516384">
    <property type="component" value="Plasmid pPlas2"/>
</dbReference>
<keyword evidence="1" id="KW-0472">Membrane</keyword>
<name>A0A7H0YHG0_9BACL</name>
<evidence type="ECO:0000313" key="3">
    <source>
        <dbReference type="Proteomes" id="UP000516384"/>
    </source>
</evidence>
<organism evidence="2 3">
    <name type="scientific">Paenibacillus peoriae</name>
    <dbReference type="NCBI Taxonomy" id="59893"/>
    <lineage>
        <taxon>Bacteria</taxon>
        <taxon>Bacillati</taxon>
        <taxon>Bacillota</taxon>
        <taxon>Bacilli</taxon>
        <taxon>Bacillales</taxon>
        <taxon>Paenibacillaceae</taxon>
        <taxon>Paenibacillus</taxon>
    </lineage>
</organism>
<gene>
    <name evidence="2" type="ORF">IAQ67_29235</name>
</gene>
<protein>
    <submittedName>
        <fullName evidence="2">Uncharacterized protein</fullName>
    </submittedName>
</protein>
<evidence type="ECO:0000313" key="2">
    <source>
        <dbReference type="EMBL" id="QNR70518.1"/>
    </source>
</evidence>
<keyword evidence="2" id="KW-0614">Plasmid</keyword>
<keyword evidence="1" id="KW-1133">Transmembrane helix</keyword>
<evidence type="ECO:0000256" key="1">
    <source>
        <dbReference type="SAM" id="Phobius"/>
    </source>
</evidence>
<dbReference type="AlphaFoldDB" id="A0A7H0YHG0"/>